<dbReference type="SUPFAM" id="SSF56112">
    <property type="entry name" value="Protein kinase-like (PK-like)"/>
    <property type="match status" value="1"/>
</dbReference>
<evidence type="ECO:0000256" key="6">
    <source>
        <dbReference type="ARBA" id="ARBA00022741"/>
    </source>
</evidence>
<dbReference type="CDD" id="cd14066">
    <property type="entry name" value="STKc_IRAK"/>
    <property type="match status" value="1"/>
</dbReference>
<dbReference type="Pfam" id="PF08276">
    <property type="entry name" value="PAN_2"/>
    <property type="match status" value="1"/>
</dbReference>
<evidence type="ECO:0000256" key="11">
    <source>
        <dbReference type="ARBA" id="ARBA00047899"/>
    </source>
</evidence>
<evidence type="ECO:0000256" key="5">
    <source>
        <dbReference type="ARBA" id="ARBA00022729"/>
    </source>
</evidence>
<evidence type="ECO:0000256" key="4">
    <source>
        <dbReference type="ARBA" id="ARBA00022679"/>
    </source>
</evidence>
<comment type="catalytic activity">
    <reaction evidence="12 13">
        <text>L-seryl-[protein] + ATP = O-phospho-L-seryl-[protein] + ADP + H(+)</text>
        <dbReference type="Rhea" id="RHEA:17989"/>
        <dbReference type="Rhea" id="RHEA-COMP:9863"/>
        <dbReference type="Rhea" id="RHEA-COMP:11604"/>
        <dbReference type="ChEBI" id="CHEBI:15378"/>
        <dbReference type="ChEBI" id="CHEBI:29999"/>
        <dbReference type="ChEBI" id="CHEBI:30616"/>
        <dbReference type="ChEBI" id="CHEBI:83421"/>
        <dbReference type="ChEBI" id="CHEBI:456216"/>
        <dbReference type="EC" id="2.7.11.1"/>
    </reaction>
</comment>
<dbReference type="InterPro" id="IPR024171">
    <property type="entry name" value="SRK-like_kinase"/>
</dbReference>
<comment type="similarity">
    <text evidence="13">Belongs to the protein kinase superfamily. Ser/Thr protein kinase family.</text>
</comment>
<dbReference type="AlphaFoldDB" id="A0A9R0IR39"/>
<keyword evidence="16" id="KW-1133">Transmembrane helix</keyword>
<name>A0A9R0IR39_SPIOL</name>
<feature type="transmembrane region" description="Helical" evidence="16">
    <location>
        <begin position="408"/>
        <end position="429"/>
    </location>
</feature>
<proteinExistence type="inferred from homology"/>
<dbReference type="PANTHER" id="PTHR27002">
    <property type="entry name" value="RECEPTOR-LIKE SERINE/THREONINE-PROTEIN KINASE SD1-8"/>
    <property type="match status" value="1"/>
</dbReference>
<evidence type="ECO:0000259" key="19">
    <source>
        <dbReference type="PROSITE" id="PS50927"/>
    </source>
</evidence>
<feature type="signal peptide" evidence="17">
    <location>
        <begin position="1"/>
        <end position="25"/>
    </location>
</feature>
<dbReference type="PROSITE" id="PS50011">
    <property type="entry name" value="PROTEIN_KINASE_DOM"/>
    <property type="match status" value="1"/>
</dbReference>
<dbReference type="InterPro" id="IPR000719">
    <property type="entry name" value="Prot_kinase_dom"/>
</dbReference>
<evidence type="ECO:0000256" key="17">
    <source>
        <dbReference type="SAM" id="SignalP"/>
    </source>
</evidence>
<feature type="binding site" evidence="14">
    <location>
        <position position="562"/>
    </location>
    <ligand>
        <name>ATP</name>
        <dbReference type="ChEBI" id="CHEBI:30616"/>
    </ligand>
</feature>
<feature type="domain" description="Apple" evidence="20">
    <location>
        <begin position="314"/>
        <end position="393"/>
    </location>
</feature>
<keyword evidence="9" id="KW-1015">Disulfide bond</keyword>
<feature type="region of interest" description="Disordered" evidence="15">
    <location>
        <begin position="813"/>
        <end position="853"/>
    </location>
</feature>
<evidence type="ECO:0000256" key="2">
    <source>
        <dbReference type="ARBA" id="ARBA00022475"/>
    </source>
</evidence>
<evidence type="ECO:0000256" key="12">
    <source>
        <dbReference type="ARBA" id="ARBA00048679"/>
    </source>
</evidence>
<dbReference type="InterPro" id="IPR001245">
    <property type="entry name" value="Ser-Thr/Tyr_kinase_cat_dom"/>
</dbReference>
<dbReference type="RefSeq" id="XP_021853652.1">
    <property type="nucleotide sequence ID" value="XM_021997960.2"/>
</dbReference>
<dbReference type="CDD" id="cd00028">
    <property type="entry name" value="B_lectin"/>
    <property type="match status" value="1"/>
</dbReference>
<dbReference type="SMART" id="SM00473">
    <property type="entry name" value="PAN_AP"/>
    <property type="match status" value="1"/>
</dbReference>
<keyword evidence="10" id="KW-0325">Glycoprotein</keyword>
<dbReference type="InterPro" id="IPR008271">
    <property type="entry name" value="Ser/Thr_kinase_AS"/>
</dbReference>
<accession>A0A9R0IR39</accession>
<dbReference type="KEGG" id="soe:110793118"/>
<feature type="chain" id="PRO_5040205948" description="Receptor-like serine/threonine-protein kinase" evidence="17">
    <location>
        <begin position="26"/>
        <end position="853"/>
    </location>
</feature>
<evidence type="ECO:0000259" key="18">
    <source>
        <dbReference type="PROSITE" id="PS50011"/>
    </source>
</evidence>
<dbReference type="GeneID" id="110793118"/>
<dbReference type="Pfam" id="PF07714">
    <property type="entry name" value="PK_Tyr_Ser-Thr"/>
    <property type="match status" value="1"/>
</dbReference>
<keyword evidence="21" id="KW-1185">Reference proteome</keyword>
<keyword evidence="16" id="KW-0812">Transmembrane</keyword>
<evidence type="ECO:0000256" key="16">
    <source>
        <dbReference type="SAM" id="Phobius"/>
    </source>
</evidence>
<dbReference type="Pfam" id="PF01453">
    <property type="entry name" value="B_lectin"/>
    <property type="match status" value="1"/>
</dbReference>
<dbReference type="Gene3D" id="2.90.10.10">
    <property type="entry name" value="Bulb-type lectin domain"/>
    <property type="match status" value="1"/>
</dbReference>
<dbReference type="GO" id="GO:0005886">
    <property type="term" value="C:plasma membrane"/>
    <property type="evidence" value="ECO:0007669"/>
    <property type="project" value="UniProtKB-SubCell"/>
</dbReference>
<dbReference type="GO" id="GO:0005524">
    <property type="term" value="F:ATP binding"/>
    <property type="evidence" value="ECO:0007669"/>
    <property type="project" value="UniProtKB-UniRule"/>
</dbReference>
<dbReference type="SMART" id="SM00108">
    <property type="entry name" value="B_lectin"/>
    <property type="match status" value="1"/>
</dbReference>
<keyword evidence="16" id="KW-0472">Membrane</keyword>
<dbReference type="GO" id="GO:0004674">
    <property type="term" value="F:protein serine/threonine kinase activity"/>
    <property type="evidence" value="ECO:0007669"/>
    <property type="project" value="UniProtKB-KW"/>
</dbReference>
<feature type="domain" description="Protein kinase" evidence="18">
    <location>
        <begin position="534"/>
        <end position="821"/>
    </location>
</feature>
<dbReference type="PROSITE" id="PS50927">
    <property type="entry name" value="BULB_LECTIN"/>
    <property type="match status" value="1"/>
</dbReference>
<evidence type="ECO:0000256" key="9">
    <source>
        <dbReference type="ARBA" id="ARBA00023157"/>
    </source>
</evidence>
<keyword evidence="7 13" id="KW-0418">Kinase</keyword>
<evidence type="ECO:0000256" key="3">
    <source>
        <dbReference type="ARBA" id="ARBA00022527"/>
    </source>
</evidence>
<evidence type="ECO:0000256" key="8">
    <source>
        <dbReference type="ARBA" id="ARBA00022840"/>
    </source>
</evidence>
<dbReference type="Gene3D" id="3.30.200.20">
    <property type="entry name" value="Phosphorylase Kinase, domain 1"/>
    <property type="match status" value="1"/>
</dbReference>
<dbReference type="InterPro" id="IPR017441">
    <property type="entry name" value="Protein_kinase_ATP_BS"/>
</dbReference>
<dbReference type="FunFam" id="1.10.510.10:FF:000060">
    <property type="entry name" value="G-type lectin S-receptor-like serine/threonine-protein kinase"/>
    <property type="match status" value="1"/>
</dbReference>
<protein>
    <recommendedName>
        <fullName evidence="13">Receptor-like serine/threonine-protein kinase</fullName>
        <ecNumber evidence="13">2.7.11.1</ecNumber>
    </recommendedName>
</protein>
<dbReference type="PROSITE" id="PS51257">
    <property type="entry name" value="PROKAR_LIPOPROTEIN"/>
    <property type="match status" value="1"/>
</dbReference>
<keyword evidence="3 13" id="KW-0723">Serine/threonine-protein kinase</keyword>
<keyword evidence="5 17" id="KW-0732">Signal</keyword>
<dbReference type="PROSITE" id="PS00107">
    <property type="entry name" value="PROTEIN_KINASE_ATP"/>
    <property type="match status" value="1"/>
</dbReference>
<evidence type="ECO:0000256" key="1">
    <source>
        <dbReference type="ARBA" id="ARBA00004251"/>
    </source>
</evidence>
<feature type="domain" description="Bulb-type lectin" evidence="19">
    <location>
        <begin position="27"/>
        <end position="159"/>
    </location>
</feature>
<keyword evidence="4 13" id="KW-0808">Transferase</keyword>
<comment type="catalytic activity">
    <reaction evidence="11 13">
        <text>L-threonyl-[protein] + ATP = O-phospho-L-threonyl-[protein] + ADP + H(+)</text>
        <dbReference type="Rhea" id="RHEA:46608"/>
        <dbReference type="Rhea" id="RHEA-COMP:11060"/>
        <dbReference type="Rhea" id="RHEA-COMP:11605"/>
        <dbReference type="ChEBI" id="CHEBI:15378"/>
        <dbReference type="ChEBI" id="CHEBI:30013"/>
        <dbReference type="ChEBI" id="CHEBI:30616"/>
        <dbReference type="ChEBI" id="CHEBI:61977"/>
        <dbReference type="ChEBI" id="CHEBI:456216"/>
        <dbReference type="EC" id="2.7.11.1"/>
    </reaction>
</comment>
<dbReference type="InterPro" id="IPR011009">
    <property type="entry name" value="Kinase-like_dom_sf"/>
</dbReference>
<dbReference type="Proteomes" id="UP000813463">
    <property type="component" value="Chromosome 1"/>
</dbReference>
<dbReference type="EC" id="2.7.11.1" evidence="13"/>
<evidence type="ECO:0000313" key="22">
    <source>
        <dbReference type="RefSeq" id="XP_021853652.1"/>
    </source>
</evidence>
<gene>
    <name evidence="22" type="primary">LOC110793118</name>
</gene>
<dbReference type="InterPro" id="IPR003609">
    <property type="entry name" value="Pan_app"/>
</dbReference>
<dbReference type="FunFam" id="3.30.200.20:FF:000195">
    <property type="entry name" value="G-type lectin S-receptor-like serine/threonine-protein kinase"/>
    <property type="match status" value="1"/>
</dbReference>
<dbReference type="PIRSF" id="PIRSF000641">
    <property type="entry name" value="SRK"/>
    <property type="match status" value="1"/>
</dbReference>
<dbReference type="PANTHER" id="PTHR27002:SF926">
    <property type="entry name" value="OS07G0535800 PROTEIN"/>
    <property type="match status" value="1"/>
</dbReference>
<dbReference type="SMART" id="SM00220">
    <property type="entry name" value="S_TKc"/>
    <property type="match status" value="1"/>
</dbReference>
<keyword evidence="6 13" id="KW-0547">Nucleotide-binding</keyword>
<sequence length="853" mass="97447">MHLAQREHIISWYLCLGLVLGSCYSITDSLKQGYQLNDGEYLVSAGKVFTLGFFVPKQQTTVGYFTPESVENCYIGIWYTYDEDKKPVWVANRNRPISKGSGALVIDRNGDLKILHKGLTTIVLTSSQGITRKTVAVLTDNGNFVLRELNLEKVLWQSFDYPTDTLLPGMRLGFNMKTGQNWSITSWVNDQVPALGPFTLGTDPNGTNQLIMWRRGKIHWSSGIWNDSKFENLNDNLYSFDYVSNEDERYFTLSLVHNWHISFPMYQISGQGIISKLDFSRWGSVGLFLFSLVDCKNISHQLALGCVEKQLPECRNKHRFEKTKGYVVSEGFKYEEQNYILGVADCEAKCLTNCSCVAYASIYSNGTGCQFWSDITHLVVDEDEFVVSYYRELYIQTEYRLRVQPQQIFWWIWLIVGTAALLLLLPFAWLGYRVKKSLLKITHCFVQCFSVLGFIVRQILKKYILRLYYNVQRSLEEETRQMEEEILPSELDSSVDQSDHSAGWRKKRKLLRISKKNGMGVFSLKSMVRATDNFLSSNKLGQGGYGIVYKGMLEDGQQVAIKRLSRTSRQGRLEFMNEIKLVAKLQHTNLVKLIGCCIEQGEKMVVYEYMHNKSLDCFLFDSDRKTLVDWKTRFNIIEGIAQGLLYLHKYSRLKIIHRDLKAGNILLDQDMNPKISDFGMAKIFELNESGANTKRVVGTFGYMPPEYAQDGYFSVKSDVFSFGVLLLEIISGKKNNASYCLDRLLNLVGYAWELSAENRGSELIDQTLILDGEDHAEAMRCINVGLLCVQDHPEDRPTMSTVVAMISNETSELPEPKKPAFFIGQDSTQGEHLQHDLEQGSLNDASITEMEAR</sequence>
<keyword evidence="8 13" id="KW-0067">ATP-binding</keyword>
<evidence type="ECO:0000256" key="13">
    <source>
        <dbReference type="PIRNR" id="PIRNR000641"/>
    </source>
</evidence>
<evidence type="ECO:0000256" key="7">
    <source>
        <dbReference type="ARBA" id="ARBA00022777"/>
    </source>
</evidence>
<evidence type="ECO:0000259" key="20">
    <source>
        <dbReference type="PROSITE" id="PS50948"/>
    </source>
</evidence>
<dbReference type="InterPro" id="IPR001480">
    <property type="entry name" value="Bulb-type_lectin_dom"/>
</dbReference>
<reference evidence="21" key="1">
    <citation type="journal article" date="2021" name="Nat. Commun.">
        <title>Genomic analyses provide insights into spinach domestication and the genetic basis of agronomic traits.</title>
        <authorList>
            <person name="Cai X."/>
            <person name="Sun X."/>
            <person name="Xu C."/>
            <person name="Sun H."/>
            <person name="Wang X."/>
            <person name="Ge C."/>
            <person name="Zhang Z."/>
            <person name="Wang Q."/>
            <person name="Fei Z."/>
            <person name="Jiao C."/>
            <person name="Wang Q."/>
        </authorList>
    </citation>
    <scope>NUCLEOTIDE SEQUENCE [LARGE SCALE GENOMIC DNA]</scope>
    <source>
        <strain evidence="21">cv. Varoflay</strain>
    </source>
</reference>
<dbReference type="OrthoDB" id="4062651at2759"/>
<dbReference type="PROSITE" id="PS50948">
    <property type="entry name" value="PAN"/>
    <property type="match status" value="1"/>
</dbReference>
<evidence type="ECO:0000313" key="21">
    <source>
        <dbReference type="Proteomes" id="UP000813463"/>
    </source>
</evidence>
<organism evidence="21 22">
    <name type="scientific">Spinacia oleracea</name>
    <name type="common">Spinach</name>
    <dbReference type="NCBI Taxonomy" id="3562"/>
    <lineage>
        <taxon>Eukaryota</taxon>
        <taxon>Viridiplantae</taxon>
        <taxon>Streptophyta</taxon>
        <taxon>Embryophyta</taxon>
        <taxon>Tracheophyta</taxon>
        <taxon>Spermatophyta</taxon>
        <taxon>Magnoliopsida</taxon>
        <taxon>eudicotyledons</taxon>
        <taxon>Gunneridae</taxon>
        <taxon>Pentapetalae</taxon>
        <taxon>Caryophyllales</taxon>
        <taxon>Chenopodiaceae</taxon>
        <taxon>Chenopodioideae</taxon>
        <taxon>Anserineae</taxon>
        <taxon>Spinacia</taxon>
    </lineage>
</organism>
<evidence type="ECO:0000256" key="10">
    <source>
        <dbReference type="ARBA" id="ARBA00023180"/>
    </source>
</evidence>
<dbReference type="InterPro" id="IPR036426">
    <property type="entry name" value="Bulb-type_lectin_dom_sf"/>
</dbReference>
<dbReference type="Gene3D" id="1.10.510.10">
    <property type="entry name" value="Transferase(Phosphotransferase) domain 1"/>
    <property type="match status" value="1"/>
</dbReference>
<comment type="subcellular location">
    <subcellularLocation>
        <location evidence="1">Cell membrane</location>
        <topology evidence="1">Single-pass type I membrane protein</topology>
    </subcellularLocation>
</comment>
<keyword evidence="2" id="KW-1003">Cell membrane</keyword>
<reference evidence="22" key="2">
    <citation type="submission" date="2025-08" db="UniProtKB">
        <authorList>
            <consortium name="RefSeq"/>
        </authorList>
    </citation>
    <scope>IDENTIFICATION</scope>
    <source>
        <tissue evidence="22">Leaf</tissue>
    </source>
</reference>
<dbReference type="PROSITE" id="PS00108">
    <property type="entry name" value="PROTEIN_KINASE_ST"/>
    <property type="match status" value="1"/>
</dbReference>
<dbReference type="SUPFAM" id="SSF51110">
    <property type="entry name" value="alpha-D-mannose-specific plant lectins"/>
    <property type="match status" value="1"/>
</dbReference>
<evidence type="ECO:0000256" key="14">
    <source>
        <dbReference type="PROSITE-ProRule" id="PRU10141"/>
    </source>
</evidence>
<feature type="transmembrane region" description="Helical" evidence="16">
    <location>
        <begin position="441"/>
        <end position="460"/>
    </location>
</feature>
<evidence type="ECO:0000256" key="15">
    <source>
        <dbReference type="SAM" id="MobiDB-lite"/>
    </source>
</evidence>